<dbReference type="HOGENOM" id="CLU_3262553_0_0_6"/>
<organism evidence="1 2">
    <name type="scientific">Pseudomonas savastanoi pv. glycinea str. race 4</name>
    <dbReference type="NCBI Taxonomy" id="875330"/>
    <lineage>
        <taxon>Bacteria</taxon>
        <taxon>Pseudomonadati</taxon>
        <taxon>Pseudomonadota</taxon>
        <taxon>Gammaproteobacteria</taxon>
        <taxon>Pseudomonadales</taxon>
        <taxon>Pseudomonadaceae</taxon>
        <taxon>Pseudomonas</taxon>
    </lineage>
</organism>
<protein>
    <submittedName>
        <fullName evidence="1">Uncharacterized protein</fullName>
    </submittedName>
</protein>
<dbReference type="Proteomes" id="UP000005466">
    <property type="component" value="Unassembled WGS sequence"/>
</dbReference>
<feature type="non-terminal residue" evidence="1">
    <location>
        <position position="1"/>
    </location>
</feature>
<evidence type="ECO:0000313" key="2">
    <source>
        <dbReference type="Proteomes" id="UP000005466"/>
    </source>
</evidence>
<reference evidence="1 2" key="1">
    <citation type="journal article" date="2011" name="PLoS Pathog.">
        <title>Dynamic evolution of pathogenicity revealed by sequencing and comparative genomics of 19 Pseudomonas syringae isolates.</title>
        <authorList>
            <person name="Baltrus D.A."/>
            <person name="Nishimura M.T."/>
            <person name="Romanchuk A."/>
            <person name="Chang J.H."/>
            <person name="Mukhtar M.S."/>
            <person name="Cherkis K."/>
            <person name="Roach J."/>
            <person name="Grant S.R."/>
            <person name="Jones C.D."/>
            <person name="Dangl J.L."/>
        </authorList>
    </citation>
    <scope>NUCLEOTIDE SEQUENCE [LARGE SCALE GENOMIC DNA]</scope>
    <source>
        <strain evidence="2">race 4</strain>
    </source>
</reference>
<comment type="caution">
    <text evidence="1">The sequence shown here is derived from an EMBL/GenBank/DDBJ whole genome shotgun (WGS) entry which is preliminary data.</text>
</comment>
<dbReference type="AlphaFoldDB" id="F3CIE0"/>
<dbReference type="EMBL" id="ADWY01003504">
    <property type="protein sequence ID" value="EGH19032.1"/>
    <property type="molecule type" value="Genomic_DNA"/>
</dbReference>
<accession>F3CIE0</accession>
<name>F3CIE0_PSESG</name>
<proteinExistence type="predicted"/>
<gene>
    <name evidence="1" type="ORF">Pgy4_39320</name>
</gene>
<sequence>AAQRRMHCVHDGFFTRGRTCRMGGGKYLGDNIIALGQLFEAF</sequence>
<evidence type="ECO:0000313" key="1">
    <source>
        <dbReference type="EMBL" id="EGH19032.1"/>
    </source>
</evidence>
<feature type="non-terminal residue" evidence="1">
    <location>
        <position position="42"/>
    </location>
</feature>